<dbReference type="EMBL" id="LAZR01000388">
    <property type="protein sequence ID" value="KKN71162.1"/>
    <property type="molecule type" value="Genomic_DNA"/>
</dbReference>
<organism evidence="2">
    <name type="scientific">marine sediment metagenome</name>
    <dbReference type="NCBI Taxonomy" id="412755"/>
    <lineage>
        <taxon>unclassified sequences</taxon>
        <taxon>metagenomes</taxon>
        <taxon>ecological metagenomes</taxon>
    </lineage>
</organism>
<comment type="caution">
    <text evidence="2">The sequence shown here is derived from an EMBL/GenBank/DDBJ whole genome shotgun (WGS) entry which is preliminary data.</text>
</comment>
<reference evidence="2" key="1">
    <citation type="journal article" date="2015" name="Nature">
        <title>Complex archaea that bridge the gap between prokaryotes and eukaryotes.</title>
        <authorList>
            <person name="Spang A."/>
            <person name="Saw J.H."/>
            <person name="Jorgensen S.L."/>
            <person name="Zaremba-Niedzwiedzka K."/>
            <person name="Martijn J."/>
            <person name="Lind A.E."/>
            <person name="van Eijk R."/>
            <person name="Schleper C."/>
            <person name="Guy L."/>
            <person name="Ettema T.J."/>
        </authorList>
    </citation>
    <scope>NUCLEOTIDE SEQUENCE</scope>
</reference>
<feature type="region of interest" description="Disordered" evidence="1">
    <location>
        <begin position="78"/>
        <end position="101"/>
    </location>
</feature>
<evidence type="ECO:0000256" key="1">
    <source>
        <dbReference type="SAM" id="MobiDB-lite"/>
    </source>
</evidence>
<name>A0A0F9T862_9ZZZZ</name>
<feature type="region of interest" description="Disordered" evidence="1">
    <location>
        <begin position="1"/>
        <end position="28"/>
    </location>
</feature>
<protein>
    <submittedName>
        <fullName evidence="2">Uncharacterized protein</fullName>
    </submittedName>
</protein>
<evidence type="ECO:0000313" key="2">
    <source>
        <dbReference type="EMBL" id="KKN71162.1"/>
    </source>
</evidence>
<dbReference type="AlphaFoldDB" id="A0A0F9T862"/>
<gene>
    <name evidence="2" type="ORF">LCGC14_0423250</name>
</gene>
<feature type="compositionally biased region" description="Gly residues" evidence="1">
    <location>
        <begin position="405"/>
        <end position="414"/>
    </location>
</feature>
<accession>A0A0F9T862</accession>
<sequence>MTHENGRPHPKPAGKPPGARGAGATTRSALEKVFSEAFAPGIELSQDLASGTDVLLDFFGGLFSGDPGQAGVDRLGVIDPASADPSRPRILRRPQGDPRTDQEVIDAVLEARARAAASRPEGAAPPEAPVEETSDILKGVFEATQAANAARLAEGKNVVTEAIPDTDDVLVTIIDPDTGRVIERTVRPAARTEDPATSGRDPSDTILQAIQLGLQQRGQNLTQETALRAEASSEAARQDALFQNILFNMTPQSRLQGLAGLSRTIQGVGGATIEDFLAQSESPTLPSGLVQQELAQQGIISEGRATAGGRFAEATGLSVKEVISSALGGTLAGTESSEFLANIFTGLGTEGELPTDIGAGGVDFLPNVQGMLARGEISPGEAEILNSVLSVAGFDPNLLKQRFGGAGGRGGGTQPGFRSNVIRR</sequence>
<proteinExistence type="predicted"/>
<feature type="region of interest" description="Disordered" evidence="1">
    <location>
        <begin position="405"/>
        <end position="424"/>
    </location>
</feature>